<dbReference type="EMBL" id="LZYB01000001">
    <property type="protein sequence ID" value="OBV12062.1"/>
    <property type="molecule type" value="Genomic_DNA"/>
</dbReference>
<sequence>MASIAATLSAKSGRLGSLEQVTGRNAPGAAFGFETQDRNYTVLIWQSSQAADQIEILALF</sequence>
<dbReference type="Proteomes" id="UP000092484">
    <property type="component" value="Unassembled WGS sequence"/>
</dbReference>
<comment type="caution">
    <text evidence="1">The sequence shown here is derived from an EMBL/GenBank/DDBJ whole genome shotgun (WGS) entry which is preliminary data.</text>
</comment>
<reference evidence="1 2" key="1">
    <citation type="submission" date="2016-06" db="EMBL/GenBank/DDBJ databases">
        <title>Genome sequence of Porphyrobacter dokdonensis DSW-74.</title>
        <authorList>
            <person name="Kim J.F."/>
            <person name="Song J.Y."/>
        </authorList>
    </citation>
    <scope>NUCLEOTIDE SEQUENCE [LARGE SCALE GENOMIC DNA]</scope>
    <source>
        <strain evidence="1 2">DSW-74</strain>
    </source>
</reference>
<keyword evidence="2" id="KW-1185">Reference proteome</keyword>
<dbReference type="PATRIC" id="fig|1300349.4.peg.189"/>
<evidence type="ECO:0000313" key="1">
    <source>
        <dbReference type="EMBL" id="OBV12062.1"/>
    </source>
</evidence>
<proteinExistence type="predicted"/>
<organism evidence="1 2">
    <name type="scientific">Erythrobacter dokdonensis DSW-74</name>
    <dbReference type="NCBI Taxonomy" id="1300349"/>
    <lineage>
        <taxon>Bacteria</taxon>
        <taxon>Pseudomonadati</taxon>
        <taxon>Pseudomonadota</taxon>
        <taxon>Alphaproteobacteria</taxon>
        <taxon>Sphingomonadales</taxon>
        <taxon>Erythrobacteraceae</taxon>
        <taxon>Erythrobacter/Porphyrobacter group</taxon>
        <taxon>Erythrobacter</taxon>
    </lineage>
</organism>
<dbReference type="STRING" id="1300349.I603_0193"/>
<protein>
    <submittedName>
        <fullName evidence="1">Uncharacterized protein</fullName>
    </submittedName>
</protein>
<evidence type="ECO:0000313" key="2">
    <source>
        <dbReference type="Proteomes" id="UP000092484"/>
    </source>
</evidence>
<dbReference type="AlphaFoldDB" id="A0A1A7BKQ0"/>
<name>A0A1A7BKQ0_9SPHN</name>
<accession>A0A1A7BKQ0</accession>
<gene>
    <name evidence="1" type="ORF">I603_0193</name>
</gene>